<organism evidence="6 7">
    <name type="scientific">Geothermobacter hydrogeniphilus</name>
    <dbReference type="NCBI Taxonomy" id="1969733"/>
    <lineage>
        <taxon>Bacteria</taxon>
        <taxon>Pseudomonadati</taxon>
        <taxon>Thermodesulfobacteriota</taxon>
        <taxon>Desulfuromonadia</taxon>
        <taxon>Desulfuromonadales</taxon>
        <taxon>Geothermobacteraceae</taxon>
        <taxon>Geothermobacter</taxon>
    </lineage>
</organism>
<evidence type="ECO:0000313" key="7">
    <source>
        <dbReference type="Proteomes" id="UP000193136"/>
    </source>
</evidence>
<proteinExistence type="predicted"/>
<dbReference type="InterPro" id="IPR057661">
    <property type="entry name" value="RsdA/BaiN/AoA(So)_Rossmann"/>
</dbReference>
<dbReference type="STRING" id="1969733.B5V00_14350"/>
<dbReference type="SUPFAM" id="SSF160996">
    <property type="entry name" value="HI0933 insert domain-like"/>
    <property type="match status" value="1"/>
</dbReference>
<dbReference type="PANTHER" id="PTHR42887:SF2">
    <property type="entry name" value="OS12G0638800 PROTEIN"/>
    <property type="match status" value="1"/>
</dbReference>
<accession>A0A1X0XW48</accession>
<reference evidence="6 7" key="1">
    <citation type="submission" date="2017-03" db="EMBL/GenBank/DDBJ databases">
        <title>Genome sequence of Geothermobacter sp. EPR-M, Deep-Sea Iron Reducer.</title>
        <authorList>
            <person name="Tully B."/>
            <person name="Savalia P."/>
            <person name="Abuyen K."/>
            <person name="Baughan C."/>
            <person name="Romero E."/>
            <person name="Ronkowski C."/>
            <person name="Torres B."/>
            <person name="Tremblay J."/>
            <person name="Trujillo A."/>
            <person name="Tyler M."/>
            <person name="Perez-Rodriguez I."/>
            <person name="Amend J."/>
        </authorList>
    </citation>
    <scope>NUCLEOTIDE SEQUENCE [LARGE SCALE GENOMIC DNA]</scope>
    <source>
        <strain evidence="6 7">EPR-M</strain>
    </source>
</reference>
<comment type="cofactor">
    <cofactor evidence="1">
        <name>FAD</name>
        <dbReference type="ChEBI" id="CHEBI:57692"/>
    </cofactor>
</comment>
<dbReference type="Gene3D" id="1.10.8.260">
    <property type="entry name" value="HI0933 insert domain-like"/>
    <property type="match status" value="1"/>
</dbReference>
<comment type="caution">
    <text evidence="6">The sequence shown here is derived from an EMBL/GenBank/DDBJ whole genome shotgun (WGS) entry which is preliminary data.</text>
</comment>
<dbReference type="InterPro" id="IPR036188">
    <property type="entry name" value="FAD/NAD-bd_sf"/>
</dbReference>
<evidence type="ECO:0000256" key="2">
    <source>
        <dbReference type="ARBA" id="ARBA00022630"/>
    </source>
</evidence>
<feature type="domain" description="RsdA/BaiN/AoA(So)-like insert" evidence="5">
    <location>
        <begin position="232"/>
        <end position="393"/>
    </location>
</feature>
<dbReference type="InterPro" id="IPR004792">
    <property type="entry name" value="BaiN-like"/>
</dbReference>
<dbReference type="PRINTS" id="PR00411">
    <property type="entry name" value="PNDRDTASEI"/>
</dbReference>
<keyword evidence="3" id="KW-0274">FAD</keyword>
<dbReference type="Pfam" id="PF22780">
    <property type="entry name" value="HI0933_like_1st"/>
    <property type="match status" value="1"/>
</dbReference>
<name>A0A1X0XW48_9BACT</name>
<evidence type="ECO:0000313" key="6">
    <source>
        <dbReference type="EMBL" id="ORJ57112.1"/>
    </source>
</evidence>
<keyword evidence="7" id="KW-1185">Reference proteome</keyword>
<dbReference type="NCBIfam" id="TIGR00275">
    <property type="entry name" value="aminoacetone oxidase family FAD-binding enzyme"/>
    <property type="match status" value="1"/>
</dbReference>
<dbReference type="Gene3D" id="3.50.50.60">
    <property type="entry name" value="FAD/NAD(P)-binding domain"/>
    <property type="match status" value="1"/>
</dbReference>
<feature type="domain" description="RsdA/BaiN/AoA(So)-like Rossmann fold-like" evidence="4">
    <location>
        <begin position="43"/>
        <end position="445"/>
    </location>
</feature>
<dbReference type="OrthoDB" id="9773233at2"/>
<evidence type="ECO:0000256" key="3">
    <source>
        <dbReference type="ARBA" id="ARBA00022827"/>
    </source>
</evidence>
<evidence type="ECO:0008006" key="8">
    <source>
        <dbReference type="Google" id="ProtNLM"/>
    </source>
</evidence>
<protein>
    <recommendedName>
        <fullName evidence="8">Aminoacetone oxidase family FAD-binding enzyme</fullName>
    </recommendedName>
</protein>
<keyword evidence="2" id="KW-0285">Flavoprotein</keyword>
<evidence type="ECO:0000256" key="1">
    <source>
        <dbReference type="ARBA" id="ARBA00001974"/>
    </source>
</evidence>
<dbReference type="Proteomes" id="UP000193136">
    <property type="component" value="Unassembled WGS sequence"/>
</dbReference>
<evidence type="ECO:0000259" key="5">
    <source>
        <dbReference type="Pfam" id="PF22780"/>
    </source>
</evidence>
<dbReference type="InterPro" id="IPR023166">
    <property type="entry name" value="BaiN-like_dom_sf"/>
</dbReference>
<dbReference type="InterPro" id="IPR055178">
    <property type="entry name" value="RsdA/BaiN/AoA(So)-like_dom"/>
</dbReference>
<dbReference type="Gene3D" id="2.40.30.10">
    <property type="entry name" value="Translation factors"/>
    <property type="match status" value="1"/>
</dbReference>
<dbReference type="EMBL" id="NAAD01000022">
    <property type="protein sequence ID" value="ORJ57112.1"/>
    <property type="molecule type" value="Genomic_DNA"/>
</dbReference>
<sequence>MTAVWNCSSPEWPNCPGFCPLTADPGNGASVRNPPENHCSSHDLIVIGGGPAGIFAAGFAALNGARVLLLEKNRRCGAKLLITGKGRCNVTHDEDDPRHFAEAFGRNGRALLTALYAFGPRDVVDFFRQRGLDLKTERGGRVFPARGGAVDVQQVLDRFLRDCGVELRTGCEVRHLQVEGGRISGVVTGRGISRAARYLVATGGLSYPETGCTGDGYAWAEACGHRLVKPEAALMPIRLAEDWTGEWCRLNLKNIRIAALLDGSPFDERFGEAFFTRTGIGGPIILDMSSAIREALTKGKVSLEVDFKPAVSDELFDKRLQRELADHANRDFRNALGKLLPRDMIPRFILLSGIDPGKKCHSVTRTERRGLLELFKRLPLRVTGHEGLKKAIVTSGGVSLKDVDMRSLRSKKIENLYFAGEMLDIDGPTGGFNLQVCWSTGYLAGISAARVDSPNPPAISGFGCRYG</sequence>
<gene>
    <name evidence="6" type="ORF">B5V00_14350</name>
</gene>
<dbReference type="SUPFAM" id="SSF51905">
    <property type="entry name" value="FAD/NAD(P)-binding domain"/>
    <property type="match status" value="1"/>
</dbReference>
<evidence type="ECO:0000259" key="4">
    <source>
        <dbReference type="Pfam" id="PF03486"/>
    </source>
</evidence>
<dbReference type="AlphaFoldDB" id="A0A1X0XW48"/>
<dbReference type="Pfam" id="PF03486">
    <property type="entry name" value="HI0933_like"/>
    <property type="match status" value="1"/>
</dbReference>
<dbReference type="PANTHER" id="PTHR42887">
    <property type="entry name" value="OS12G0638800 PROTEIN"/>
    <property type="match status" value="1"/>
</dbReference>